<feature type="domain" description="Translation elongation factor P/YeiP central" evidence="11">
    <location>
        <begin position="70"/>
        <end position="124"/>
    </location>
</feature>
<organism evidence="12 13">
    <name type="scientific">Desulfacinum infernum DSM 9756</name>
    <dbReference type="NCBI Taxonomy" id="1121391"/>
    <lineage>
        <taxon>Bacteria</taxon>
        <taxon>Pseudomonadati</taxon>
        <taxon>Thermodesulfobacteriota</taxon>
        <taxon>Syntrophobacteria</taxon>
        <taxon>Syntrophobacterales</taxon>
        <taxon>Syntrophobacteraceae</taxon>
        <taxon>Desulfacinum</taxon>
    </lineage>
</organism>
<dbReference type="Pfam" id="PF01132">
    <property type="entry name" value="EFP"/>
    <property type="match status" value="1"/>
</dbReference>
<evidence type="ECO:0000313" key="12">
    <source>
        <dbReference type="EMBL" id="SHF54411.1"/>
    </source>
</evidence>
<dbReference type="PANTHER" id="PTHR30053:SF12">
    <property type="entry name" value="ELONGATION FACTOR P (EF-P) FAMILY PROTEIN"/>
    <property type="match status" value="1"/>
</dbReference>
<proteinExistence type="inferred from homology"/>
<comment type="pathway">
    <text evidence="2 7">Protein biosynthesis; polypeptide chain elongation.</text>
</comment>
<dbReference type="PANTHER" id="PTHR30053">
    <property type="entry name" value="ELONGATION FACTOR P"/>
    <property type="match status" value="1"/>
</dbReference>
<dbReference type="FunFam" id="2.30.30.30:FF:000003">
    <property type="entry name" value="Elongation factor P"/>
    <property type="match status" value="1"/>
</dbReference>
<dbReference type="InterPro" id="IPR020599">
    <property type="entry name" value="Transl_elong_fac_P/YeiP"/>
</dbReference>
<evidence type="ECO:0000256" key="1">
    <source>
        <dbReference type="ARBA" id="ARBA00004496"/>
    </source>
</evidence>
<dbReference type="NCBIfam" id="NF001810">
    <property type="entry name" value="PRK00529.1"/>
    <property type="match status" value="1"/>
</dbReference>
<dbReference type="InterPro" id="IPR008991">
    <property type="entry name" value="Translation_prot_SH3-like_sf"/>
</dbReference>
<evidence type="ECO:0000256" key="2">
    <source>
        <dbReference type="ARBA" id="ARBA00004815"/>
    </source>
</evidence>
<evidence type="ECO:0000256" key="5">
    <source>
        <dbReference type="ARBA" id="ARBA00022768"/>
    </source>
</evidence>
<comment type="subcellular location">
    <subcellularLocation>
        <location evidence="1 7">Cytoplasm</location>
    </subcellularLocation>
</comment>
<dbReference type="SUPFAM" id="SSF50104">
    <property type="entry name" value="Translation proteins SH3-like domain"/>
    <property type="match status" value="1"/>
</dbReference>
<dbReference type="RefSeq" id="WP_073039278.1">
    <property type="nucleotide sequence ID" value="NZ_FQVB01000020.1"/>
</dbReference>
<dbReference type="OrthoDB" id="9801844at2"/>
<dbReference type="PROSITE" id="PS01275">
    <property type="entry name" value="EFP"/>
    <property type="match status" value="1"/>
</dbReference>
<keyword evidence="6 7" id="KW-0648">Protein biosynthesis</keyword>
<feature type="domain" description="Elongation factor P C-terminal" evidence="10">
    <location>
        <begin position="132"/>
        <end position="187"/>
    </location>
</feature>
<evidence type="ECO:0000259" key="10">
    <source>
        <dbReference type="SMART" id="SM00841"/>
    </source>
</evidence>
<dbReference type="SMART" id="SM00841">
    <property type="entry name" value="Elong-fact-P_C"/>
    <property type="match status" value="1"/>
</dbReference>
<dbReference type="InterPro" id="IPR013185">
    <property type="entry name" value="Transl_elong_KOW-like"/>
</dbReference>
<comment type="similarity">
    <text evidence="3 7 9">Belongs to the elongation factor P family.</text>
</comment>
<dbReference type="InterPro" id="IPR014722">
    <property type="entry name" value="Rib_uL2_dom2"/>
</dbReference>
<dbReference type="FunFam" id="2.40.50.140:FF:000009">
    <property type="entry name" value="Elongation factor P"/>
    <property type="match status" value="1"/>
</dbReference>
<dbReference type="HAMAP" id="MF_00141">
    <property type="entry name" value="EF_P"/>
    <property type="match status" value="1"/>
</dbReference>
<keyword evidence="13" id="KW-1185">Reference proteome</keyword>
<dbReference type="NCBIfam" id="TIGR00038">
    <property type="entry name" value="efp"/>
    <property type="match status" value="1"/>
</dbReference>
<evidence type="ECO:0000256" key="3">
    <source>
        <dbReference type="ARBA" id="ARBA00009479"/>
    </source>
</evidence>
<dbReference type="Pfam" id="PF08207">
    <property type="entry name" value="EFP_N"/>
    <property type="match status" value="1"/>
</dbReference>
<dbReference type="InterPro" id="IPR001059">
    <property type="entry name" value="Transl_elong_P/YeiP_cen"/>
</dbReference>
<dbReference type="STRING" id="1121391.SAMN02745206_02213"/>
<dbReference type="Gene3D" id="2.40.50.140">
    <property type="entry name" value="Nucleic acid-binding proteins"/>
    <property type="match status" value="2"/>
</dbReference>
<comment type="function">
    <text evidence="7">Involved in peptide bond synthesis. Stimulates efficient translation and peptide-bond synthesis on native or reconstituted 70S ribosomes in vitro. Probably functions indirectly by altering the affinity of the ribosome for aminoacyl-tRNA, thus increasing their reactivity as acceptors for peptidyl transferase.</text>
</comment>
<dbReference type="GO" id="GO:0043043">
    <property type="term" value="P:peptide biosynthetic process"/>
    <property type="evidence" value="ECO:0007669"/>
    <property type="project" value="InterPro"/>
</dbReference>
<dbReference type="GO" id="GO:0003746">
    <property type="term" value="F:translation elongation factor activity"/>
    <property type="evidence" value="ECO:0007669"/>
    <property type="project" value="UniProtKB-UniRule"/>
</dbReference>
<name>A0A1M5CIB5_9BACT</name>
<dbReference type="PIRSF" id="PIRSF005901">
    <property type="entry name" value="EF-P"/>
    <property type="match status" value="1"/>
</dbReference>
<keyword evidence="5 7" id="KW-0251">Elongation factor</keyword>
<evidence type="ECO:0000259" key="11">
    <source>
        <dbReference type="SMART" id="SM01185"/>
    </source>
</evidence>
<dbReference type="SUPFAM" id="SSF50249">
    <property type="entry name" value="Nucleic acid-binding proteins"/>
    <property type="match status" value="2"/>
</dbReference>
<dbReference type="Gene3D" id="2.30.30.30">
    <property type="match status" value="1"/>
</dbReference>
<evidence type="ECO:0000256" key="4">
    <source>
        <dbReference type="ARBA" id="ARBA00022490"/>
    </source>
</evidence>
<evidence type="ECO:0000256" key="8">
    <source>
        <dbReference type="NCBIfam" id="TIGR00038"/>
    </source>
</evidence>
<dbReference type="Pfam" id="PF09285">
    <property type="entry name" value="Elong-fact-P_C"/>
    <property type="match status" value="1"/>
</dbReference>
<dbReference type="InterPro" id="IPR015365">
    <property type="entry name" value="Elong-fact-P_C"/>
</dbReference>
<dbReference type="CDD" id="cd05794">
    <property type="entry name" value="S1_EF-P_repeat_2"/>
    <property type="match status" value="1"/>
</dbReference>
<evidence type="ECO:0000313" key="13">
    <source>
        <dbReference type="Proteomes" id="UP000184076"/>
    </source>
</evidence>
<dbReference type="GO" id="GO:0005829">
    <property type="term" value="C:cytosol"/>
    <property type="evidence" value="ECO:0007669"/>
    <property type="project" value="UniProtKB-ARBA"/>
</dbReference>
<dbReference type="SMART" id="SM01185">
    <property type="entry name" value="EFP"/>
    <property type="match status" value="1"/>
</dbReference>
<reference evidence="13" key="1">
    <citation type="submission" date="2016-11" db="EMBL/GenBank/DDBJ databases">
        <authorList>
            <person name="Varghese N."/>
            <person name="Submissions S."/>
        </authorList>
    </citation>
    <scope>NUCLEOTIDE SEQUENCE [LARGE SCALE GENOMIC DNA]</scope>
    <source>
        <strain evidence="13">DSM 9756</strain>
    </source>
</reference>
<dbReference type="InterPro" id="IPR012340">
    <property type="entry name" value="NA-bd_OB-fold"/>
</dbReference>
<accession>A0A1M5CIB5</accession>
<dbReference type="InterPro" id="IPR011768">
    <property type="entry name" value="Transl_elongation_fac_P"/>
</dbReference>
<gene>
    <name evidence="7" type="primary">efp</name>
    <name evidence="12" type="ORF">SAMN02745206_02213</name>
</gene>
<protein>
    <recommendedName>
        <fullName evidence="7 8">Elongation factor P</fullName>
        <shortName evidence="7">EF-P</shortName>
    </recommendedName>
</protein>
<dbReference type="FunFam" id="2.40.50.140:FF:000004">
    <property type="entry name" value="Elongation factor P"/>
    <property type="match status" value="1"/>
</dbReference>
<dbReference type="UniPathway" id="UPA00345"/>
<evidence type="ECO:0000256" key="9">
    <source>
        <dbReference type="RuleBase" id="RU004389"/>
    </source>
</evidence>
<evidence type="ECO:0000256" key="7">
    <source>
        <dbReference type="HAMAP-Rule" id="MF_00141"/>
    </source>
</evidence>
<dbReference type="AlphaFoldDB" id="A0A1M5CIB5"/>
<dbReference type="EMBL" id="FQVB01000020">
    <property type="protein sequence ID" value="SHF54411.1"/>
    <property type="molecule type" value="Genomic_DNA"/>
</dbReference>
<keyword evidence="4 7" id="KW-0963">Cytoplasm</keyword>
<dbReference type="CDD" id="cd04470">
    <property type="entry name" value="S1_EF-P_repeat_1"/>
    <property type="match status" value="1"/>
</dbReference>
<sequence>MGATLTASDLRKGLKLEIDGEPYIIVDFEFSKPGKGQALYRCRLKNMITGVQFDRTYRSGDKFLAADLEEQEMEYLYKDGTQYHFMNTATYEQVELSEDAVGDAKNFLTENLKVDMLLFKGSPIGISLPNFVELKVTQSDPGVKGDTASGATKPATLETGYQIQVPLFIEEGDILKLDTRTGTYVERVKAAGS</sequence>
<dbReference type="InterPro" id="IPR013852">
    <property type="entry name" value="Transl_elong_P/YeiP_CS"/>
</dbReference>
<dbReference type="Proteomes" id="UP000184076">
    <property type="component" value="Unassembled WGS sequence"/>
</dbReference>
<evidence type="ECO:0000256" key="6">
    <source>
        <dbReference type="ARBA" id="ARBA00022917"/>
    </source>
</evidence>